<protein>
    <recommendedName>
        <fullName evidence="1">CRAL/TRIO N-terminal domain-containing protein</fullName>
    </recommendedName>
</protein>
<sequence>VLAWYGDLRPAALPLQFRENLQDVLPSLPAQDDHFLLKWLRARSFDVPKSEAMLRKVRGPPPCCHQAPGCHWDCPILTPARGVHRIPCDGGSPHPLISAPPAAP</sequence>
<keyword evidence="3" id="KW-1185">Reference proteome</keyword>
<feature type="domain" description="CRAL/TRIO N-terminal" evidence="1">
    <location>
        <begin position="32"/>
        <end position="57"/>
    </location>
</feature>
<dbReference type="InterPro" id="IPR036865">
    <property type="entry name" value="CRAL-TRIO_dom_sf"/>
</dbReference>
<proteinExistence type="predicted"/>
<evidence type="ECO:0000313" key="2">
    <source>
        <dbReference type="Ensembl" id="ENSACOP00000005009.1"/>
    </source>
</evidence>
<reference evidence="2" key="1">
    <citation type="submission" date="2025-08" db="UniProtKB">
        <authorList>
            <consortium name="Ensembl"/>
        </authorList>
    </citation>
    <scope>IDENTIFICATION</scope>
</reference>
<dbReference type="Ensembl" id="ENSACOT00000005199.1">
    <property type="protein sequence ID" value="ENSACOP00000005009.1"/>
    <property type="gene ID" value="ENSACOG00000003560.1"/>
</dbReference>
<dbReference type="SUPFAM" id="SSF46938">
    <property type="entry name" value="CRAL/TRIO N-terminal domain"/>
    <property type="match status" value="1"/>
</dbReference>
<organism evidence="2 3">
    <name type="scientific">Amazona collaria</name>
    <name type="common">yellow-billed parrot</name>
    <dbReference type="NCBI Taxonomy" id="241587"/>
    <lineage>
        <taxon>Eukaryota</taxon>
        <taxon>Metazoa</taxon>
        <taxon>Chordata</taxon>
        <taxon>Craniata</taxon>
        <taxon>Vertebrata</taxon>
        <taxon>Euteleostomi</taxon>
        <taxon>Archelosauria</taxon>
        <taxon>Archosauria</taxon>
        <taxon>Dinosauria</taxon>
        <taxon>Saurischia</taxon>
        <taxon>Theropoda</taxon>
        <taxon>Coelurosauria</taxon>
        <taxon>Aves</taxon>
        <taxon>Neognathae</taxon>
        <taxon>Neoaves</taxon>
        <taxon>Telluraves</taxon>
        <taxon>Australaves</taxon>
        <taxon>Psittaciformes</taxon>
        <taxon>Psittacidae</taxon>
        <taxon>Amazona</taxon>
    </lineage>
</organism>
<evidence type="ECO:0000259" key="1">
    <source>
        <dbReference type="SMART" id="SM01100"/>
    </source>
</evidence>
<name>A0A8B9F5B6_9PSIT</name>
<dbReference type="Proteomes" id="UP000694522">
    <property type="component" value="Unplaced"/>
</dbReference>
<dbReference type="InterPro" id="IPR036273">
    <property type="entry name" value="CRAL/TRIO_N_dom_sf"/>
</dbReference>
<dbReference type="Gene3D" id="3.40.525.10">
    <property type="entry name" value="CRAL-TRIO lipid binding domain"/>
    <property type="match status" value="1"/>
</dbReference>
<dbReference type="InterPro" id="IPR011074">
    <property type="entry name" value="CRAL/TRIO_N_dom"/>
</dbReference>
<evidence type="ECO:0000313" key="3">
    <source>
        <dbReference type="Proteomes" id="UP000694522"/>
    </source>
</evidence>
<reference evidence="2" key="2">
    <citation type="submission" date="2025-09" db="UniProtKB">
        <authorList>
            <consortium name="Ensembl"/>
        </authorList>
    </citation>
    <scope>IDENTIFICATION</scope>
</reference>
<dbReference type="Pfam" id="PF03765">
    <property type="entry name" value="CRAL_TRIO_N"/>
    <property type="match status" value="1"/>
</dbReference>
<accession>A0A8B9F5B6</accession>
<dbReference type="AlphaFoldDB" id="A0A8B9F5B6"/>
<dbReference type="SMART" id="SM01100">
    <property type="entry name" value="CRAL_TRIO_N"/>
    <property type="match status" value="1"/>
</dbReference>